<evidence type="ECO:0000256" key="1">
    <source>
        <dbReference type="SAM" id="MobiDB-lite"/>
    </source>
</evidence>
<protein>
    <recommendedName>
        <fullName evidence="2">PH-like domain-containing protein</fullName>
    </recommendedName>
</protein>
<reference evidence="4" key="1">
    <citation type="journal article" date="2021" name="Microbiol. Resour. Announc.">
        <title>LGAAP: Leishmaniinae Genome Assembly and Annotation Pipeline.</title>
        <authorList>
            <person name="Almutairi H."/>
            <person name="Urbaniak M.D."/>
            <person name="Bates M.D."/>
            <person name="Jariyapan N."/>
            <person name="Kwakye-Nuako G."/>
            <person name="Thomaz-Soccol V."/>
            <person name="Al-Salem W.S."/>
            <person name="Dillon R.J."/>
            <person name="Bates P.A."/>
            <person name="Gatherer D."/>
        </authorList>
    </citation>
    <scope>NUCLEOTIDE SEQUENCE [LARGE SCALE GENOMIC DNA]</scope>
</reference>
<feature type="domain" description="PH-like" evidence="2">
    <location>
        <begin position="1006"/>
        <end position="1143"/>
    </location>
</feature>
<feature type="region of interest" description="Disordered" evidence="1">
    <location>
        <begin position="907"/>
        <end position="962"/>
    </location>
</feature>
<feature type="region of interest" description="Disordered" evidence="1">
    <location>
        <begin position="271"/>
        <end position="364"/>
    </location>
</feature>
<dbReference type="Proteomes" id="UP000674143">
    <property type="component" value="Unassembled WGS sequence"/>
</dbReference>
<dbReference type="EMBL" id="JAFHLR010000036">
    <property type="protein sequence ID" value="KAG5464934.1"/>
    <property type="molecule type" value="Genomic_DNA"/>
</dbReference>
<feature type="compositionally biased region" description="Gly residues" evidence="1">
    <location>
        <begin position="284"/>
        <end position="294"/>
    </location>
</feature>
<feature type="compositionally biased region" description="Low complexity" evidence="1">
    <location>
        <begin position="298"/>
        <end position="310"/>
    </location>
</feature>
<dbReference type="InterPro" id="IPR057418">
    <property type="entry name" value="PH-like_kinetoplastida"/>
</dbReference>
<evidence type="ECO:0000259" key="2">
    <source>
        <dbReference type="Pfam" id="PF25402"/>
    </source>
</evidence>
<feature type="compositionally biased region" description="Low complexity" evidence="1">
    <location>
        <begin position="343"/>
        <end position="352"/>
    </location>
</feature>
<dbReference type="GeneID" id="92356398"/>
<feature type="compositionally biased region" description="Low complexity" evidence="1">
    <location>
        <begin position="589"/>
        <end position="598"/>
    </location>
</feature>
<feature type="region of interest" description="Disordered" evidence="1">
    <location>
        <begin position="582"/>
        <end position="609"/>
    </location>
</feature>
<organism evidence="3 4">
    <name type="scientific">Leishmania orientalis</name>
    <dbReference type="NCBI Taxonomy" id="2249476"/>
    <lineage>
        <taxon>Eukaryota</taxon>
        <taxon>Discoba</taxon>
        <taxon>Euglenozoa</taxon>
        <taxon>Kinetoplastea</taxon>
        <taxon>Metakinetoplastina</taxon>
        <taxon>Trypanosomatida</taxon>
        <taxon>Trypanosomatidae</taxon>
        <taxon>Leishmaniinae</taxon>
        <taxon>Leishmania</taxon>
    </lineage>
</organism>
<sequence length="1153" mass="121478">MQLQPSAPQHFSTSFLSSPSSAACESACSLDALERLVHFTGAGADACLFAVHPPQAQGAASAALASTAEGLRYWLNPSVQARQTTATCEITNLGPPFFAPTSTSVLRISAAPLFADGRCFPTRCVVSLATSAQRLDGVSLRPVVVTEWNLASKDAKGMCTTTVPLRTLYHLAVLISSSAAATDVEKVRLYLQLRFTGCSDDSDTHRIAAVQLRYEQLGTASEVLPKLLQRRQRAAAHMMLPPPPYDIEDYIGDRVSRTSALLKELGVSVSTSSSTCSSNRKGMGDGSGSGGVGGAKVPRTPTSPLSSTRTMSDRSEETAGETQHHLLRSPPQRSATRPRTEGSLSGDRSSSSPIGAVGPTEGGDGLRLLRVERALRIPPPPPTPATAPGSAPPLFGGPWPPRKVRTIVLAPSISPSLCSSSAGTSPRGSRSPLPSPPPLTQARSNAKVHSPTSLTGTLRCREAESRNREHFVDAVGARKPLQQQAVEERSFASMLCSERTSSPASAAESSSQGRRHHESSRAPPYTSSVEADEVPQQAAVNSFRPRLQPSAPQSSAVCSDTAVLWAATSLLGTRPWTLVNQHQCRKSTPAASVASSRASSRDRSARAAPADSVREVSCWQTGQSALSKSFLDSGACAQRRDTLQPLRQQQQSWKATPLRTLDPNTSCYGAERTAAAPKTDSVAMTCTCSAKSTAGLFPQQRCGGGTHVSPLLHAPCAFATASPSSSNPAPFSRPSFSARAATQAPLHRPTSAFVPQLLLRPGQRSYAASATPSAQQGGGVITTAAAFALPPSQNRSLWSKFAAPAGAPSLLDARQRSSATAHLHERGQESAATFTASSPAALSLMPSSWLLGNAAAAPEVSVSCAAEMKVHGAMEFQRGSRASTAPPPSRRRENVAALTSAAVAERMEDAVSAESGSSAPLPPPPPSPPPPRSCTLFHSPASTQSFRPSSTSSSSTCSGTGPALPLQEPRCVNLHRNHPKHHSVAASGGGHRSNGRATSRQCEAETFPVWKHHASRRGVGRRWLRIERPLPSPSASAAVRLRIALDKVHPSMATRASTLLGRGSNTSGHSSTHTVNPSCEVCIQQRDMVEVWCGLRAYHSGLIHQSKVHHAECCLVIRCNAKLVTAVELESTEAVEAARRLLSDPSLTHHAGN</sequence>
<feature type="compositionally biased region" description="Low complexity" evidence="1">
    <location>
        <begin position="942"/>
        <end position="960"/>
    </location>
</feature>
<feature type="region of interest" description="Disordered" evidence="1">
    <location>
        <begin position="980"/>
        <end position="1000"/>
    </location>
</feature>
<proteinExistence type="predicted"/>
<comment type="caution">
    <text evidence="3">The sequence shown here is derived from an EMBL/GenBank/DDBJ whole genome shotgun (WGS) entry which is preliminary data.</text>
</comment>
<keyword evidence="4" id="KW-1185">Reference proteome</keyword>
<name>A0A836G407_9TRYP</name>
<gene>
    <name evidence="3" type="ORF">LSCM4_00382</name>
</gene>
<evidence type="ECO:0000313" key="4">
    <source>
        <dbReference type="Proteomes" id="UP000674143"/>
    </source>
</evidence>
<reference evidence="4" key="2">
    <citation type="journal article" date="2021" name="Sci. Data">
        <title>Chromosome-scale genome sequencing, assembly and annotation of six genomes from subfamily Leishmaniinae.</title>
        <authorList>
            <person name="Almutairi H."/>
            <person name="Urbaniak M.D."/>
            <person name="Bates M.D."/>
            <person name="Jariyapan N."/>
            <person name="Kwakye-Nuako G."/>
            <person name="Thomaz Soccol V."/>
            <person name="Al-Salem W.S."/>
            <person name="Dillon R.J."/>
            <person name="Bates P.A."/>
            <person name="Gatherer D."/>
        </authorList>
    </citation>
    <scope>NUCLEOTIDE SEQUENCE [LARGE SCALE GENOMIC DNA]</scope>
</reference>
<feature type="region of interest" description="Disordered" evidence="1">
    <location>
        <begin position="492"/>
        <end position="533"/>
    </location>
</feature>
<feature type="compositionally biased region" description="Low complexity" evidence="1">
    <location>
        <begin position="501"/>
        <end position="511"/>
    </location>
</feature>
<evidence type="ECO:0000313" key="3">
    <source>
        <dbReference type="EMBL" id="KAG5464934.1"/>
    </source>
</evidence>
<dbReference type="RefSeq" id="XP_067058565.1">
    <property type="nucleotide sequence ID" value="XM_067202464.1"/>
</dbReference>
<dbReference type="KEGG" id="loi:92356398"/>
<accession>A0A836G407</accession>
<feature type="compositionally biased region" description="Pro residues" evidence="1">
    <location>
        <begin position="920"/>
        <end position="932"/>
    </location>
</feature>
<feature type="region of interest" description="Disordered" evidence="1">
    <location>
        <begin position="376"/>
        <end position="396"/>
    </location>
</feature>
<dbReference type="AlphaFoldDB" id="A0A836G407"/>
<feature type="compositionally biased region" description="Low complexity" evidence="1">
    <location>
        <begin position="414"/>
        <end position="432"/>
    </location>
</feature>
<feature type="region of interest" description="Disordered" evidence="1">
    <location>
        <begin position="414"/>
        <end position="465"/>
    </location>
</feature>
<dbReference type="Pfam" id="PF25402">
    <property type="entry name" value="PH_28"/>
    <property type="match status" value="1"/>
</dbReference>